<dbReference type="EMBL" id="WPHG01000003">
    <property type="protein sequence ID" value="MVA97998.1"/>
    <property type="molecule type" value="Genomic_DNA"/>
</dbReference>
<organism evidence="1 2">
    <name type="scientific">Nitratireductor arenosus</name>
    <dbReference type="NCBI Taxonomy" id="2682096"/>
    <lineage>
        <taxon>Bacteria</taxon>
        <taxon>Pseudomonadati</taxon>
        <taxon>Pseudomonadota</taxon>
        <taxon>Alphaproteobacteria</taxon>
        <taxon>Hyphomicrobiales</taxon>
        <taxon>Phyllobacteriaceae</taxon>
        <taxon>Nitratireductor</taxon>
    </lineage>
</organism>
<proteinExistence type="predicted"/>
<dbReference type="AlphaFoldDB" id="A0A844QIX1"/>
<sequence length="257" mass="28570">MANNPIKRTQIISGDGTTPHAFSVQPNSRRLSPTFEVSAEWQARYSYFNARLFGGILPDCIITFTKHPLAQGYFCAEAFRDRDGLIAHEIAMNPAWFALGDMESFATLVHEMCHLWRHVFGPRNRKGGYGAPGYHDRPWADKMEAIGLMPSDTGKPGGKRTGFHMRDYPIEGGAFDLACRELLIGGDSVNWRDAREFEWVADPFAGTGTPAGENPMPPRRSKSTRTRFECAGCGLKAWAKPSARLSCRNCNRPLTAS</sequence>
<name>A0A844QIX1_9HYPH</name>
<evidence type="ECO:0000313" key="2">
    <source>
        <dbReference type="Proteomes" id="UP000463224"/>
    </source>
</evidence>
<evidence type="ECO:0000313" key="1">
    <source>
        <dbReference type="EMBL" id="MVA97998.1"/>
    </source>
</evidence>
<gene>
    <name evidence="1" type="ORF">GN330_12160</name>
</gene>
<dbReference type="Proteomes" id="UP000463224">
    <property type="component" value="Unassembled WGS sequence"/>
</dbReference>
<keyword evidence="2" id="KW-1185">Reference proteome</keyword>
<accession>A0A844QIX1</accession>
<reference evidence="1 2" key="1">
    <citation type="submission" date="2019-12" db="EMBL/GenBank/DDBJ databases">
        <title>Nitratireductor arenosus sp. nov., Isolated from sea sand, Jeju island, South Korea.</title>
        <authorList>
            <person name="Kim W."/>
        </authorList>
    </citation>
    <scope>NUCLEOTIDE SEQUENCE [LARGE SCALE GENOMIC DNA]</scope>
    <source>
        <strain evidence="1 2">CAU 1489</strain>
    </source>
</reference>
<comment type="caution">
    <text evidence="1">The sequence shown here is derived from an EMBL/GenBank/DDBJ whole genome shotgun (WGS) entry which is preliminary data.</text>
</comment>
<protein>
    <submittedName>
        <fullName evidence="1">SprT domain-containing protein</fullName>
    </submittedName>
</protein>
<dbReference type="RefSeq" id="WP_156712987.1">
    <property type="nucleotide sequence ID" value="NZ_WPHG01000003.1"/>
</dbReference>